<dbReference type="EMBL" id="CM026422">
    <property type="protein sequence ID" value="KAG0588068.1"/>
    <property type="molecule type" value="Genomic_DNA"/>
</dbReference>
<proteinExistence type="predicted"/>
<organism evidence="2 3">
    <name type="scientific">Ceratodon purpureus</name>
    <name type="common">Fire moss</name>
    <name type="synonym">Dicranum purpureum</name>
    <dbReference type="NCBI Taxonomy" id="3225"/>
    <lineage>
        <taxon>Eukaryota</taxon>
        <taxon>Viridiplantae</taxon>
        <taxon>Streptophyta</taxon>
        <taxon>Embryophyta</taxon>
        <taxon>Bryophyta</taxon>
        <taxon>Bryophytina</taxon>
        <taxon>Bryopsida</taxon>
        <taxon>Dicranidae</taxon>
        <taxon>Pseudoditrichales</taxon>
        <taxon>Ditrichaceae</taxon>
        <taxon>Ceratodon</taxon>
    </lineage>
</organism>
<evidence type="ECO:0000256" key="1">
    <source>
        <dbReference type="SAM" id="MobiDB-lite"/>
    </source>
</evidence>
<sequence>MEKGSTPDQSGKLLTRKGDRTNPIGAANKRSAENQHRERRGVENQEGVGKLVHSAPTPATHSDRPRHVYGKPVARYQVPPRARNVVGPPGVVCVITSRVSGGYCVSI</sequence>
<reference evidence="2" key="1">
    <citation type="submission" date="2020-06" db="EMBL/GenBank/DDBJ databases">
        <title>WGS assembly of Ceratodon purpureus strain R40.</title>
        <authorList>
            <person name="Carey S.B."/>
            <person name="Jenkins J."/>
            <person name="Shu S."/>
            <person name="Lovell J.T."/>
            <person name="Sreedasyam A."/>
            <person name="Maumus F."/>
            <person name="Tiley G.P."/>
            <person name="Fernandez-Pozo N."/>
            <person name="Barry K."/>
            <person name="Chen C."/>
            <person name="Wang M."/>
            <person name="Lipzen A."/>
            <person name="Daum C."/>
            <person name="Saski C.A."/>
            <person name="Payton A.C."/>
            <person name="Mcbreen J.C."/>
            <person name="Conrad R.E."/>
            <person name="Kollar L.M."/>
            <person name="Olsson S."/>
            <person name="Huttunen S."/>
            <person name="Landis J.B."/>
            <person name="Wickett N.J."/>
            <person name="Johnson M.G."/>
            <person name="Rensing S.A."/>
            <person name="Grimwood J."/>
            <person name="Schmutz J."/>
            <person name="Mcdaniel S.F."/>
        </authorList>
    </citation>
    <scope>NUCLEOTIDE SEQUENCE</scope>
    <source>
        <strain evidence="2">R40</strain>
    </source>
</reference>
<comment type="caution">
    <text evidence="2">The sequence shown here is derived from an EMBL/GenBank/DDBJ whole genome shotgun (WGS) entry which is preliminary data.</text>
</comment>
<name>A0A8T0IZA7_CERPU</name>
<keyword evidence="3" id="KW-1185">Reference proteome</keyword>
<feature type="compositionally biased region" description="Basic and acidic residues" evidence="1">
    <location>
        <begin position="30"/>
        <end position="43"/>
    </location>
</feature>
<protein>
    <submittedName>
        <fullName evidence="2">Uncharacterized protein</fullName>
    </submittedName>
</protein>
<dbReference type="AlphaFoldDB" id="A0A8T0IZA7"/>
<accession>A0A8T0IZA7</accession>
<feature type="region of interest" description="Disordered" evidence="1">
    <location>
        <begin position="1"/>
        <end position="70"/>
    </location>
</feature>
<gene>
    <name evidence="2" type="ORF">KC19_2G213400</name>
</gene>
<evidence type="ECO:0000313" key="2">
    <source>
        <dbReference type="EMBL" id="KAG0588068.1"/>
    </source>
</evidence>
<dbReference type="Proteomes" id="UP000822688">
    <property type="component" value="Chromosome 2"/>
</dbReference>
<evidence type="ECO:0000313" key="3">
    <source>
        <dbReference type="Proteomes" id="UP000822688"/>
    </source>
</evidence>